<name>A0A0D0AMN6_9AGAM</name>
<proteinExistence type="predicted"/>
<reference evidence="1 2" key="1">
    <citation type="submission" date="2014-04" db="EMBL/GenBank/DDBJ databases">
        <authorList>
            <consortium name="DOE Joint Genome Institute"/>
            <person name="Kuo A."/>
            <person name="Ruytinx J."/>
            <person name="Rineau F."/>
            <person name="Colpaert J."/>
            <person name="Kohler A."/>
            <person name="Nagy L.G."/>
            <person name="Floudas D."/>
            <person name="Copeland A."/>
            <person name="Barry K.W."/>
            <person name="Cichocki N."/>
            <person name="Veneault-Fourrey C."/>
            <person name="LaButti K."/>
            <person name="Lindquist E.A."/>
            <person name="Lipzen A."/>
            <person name="Lundell T."/>
            <person name="Morin E."/>
            <person name="Murat C."/>
            <person name="Sun H."/>
            <person name="Tunlid A."/>
            <person name="Henrissat B."/>
            <person name="Grigoriev I.V."/>
            <person name="Hibbett D.S."/>
            <person name="Martin F."/>
            <person name="Nordberg H.P."/>
            <person name="Cantor M.N."/>
            <person name="Hua S.X."/>
        </authorList>
    </citation>
    <scope>NUCLEOTIDE SEQUENCE [LARGE SCALE GENOMIC DNA]</scope>
    <source>
        <strain evidence="1 2">UH-Slu-Lm8-n1</strain>
    </source>
</reference>
<dbReference type="InParanoid" id="A0A0D0AMN6"/>
<dbReference type="Proteomes" id="UP000054485">
    <property type="component" value="Unassembled WGS sequence"/>
</dbReference>
<evidence type="ECO:0000313" key="1">
    <source>
        <dbReference type="EMBL" id="KIK43076.1"/>
    </source>
</evidence>
<protein>
    <submittedName>
        <fullName evidence="1">Uncharacterized protein</fullName>
    </submittedName>
</protein>
<gene>
    <name evidence="1" type="ORF">CY34DRAFT_106606</name>
</gene>
<dbReference type="EMBL" id="KN835222">
    <property type="protein sequence ID" value="KIK43076.1"/>
    <property type="molecule type" value="Genomic_DNA"/>
</dbReference>
<dbReference type="HOGENOM" id="CLU_2238407_0_0_1"/>
<keyword evidence="2" id="KW-1185">Reference proteome</keyword>
<sequence length="105" mass="11599">MFAVLGVTTRTGQLATHELHGPRGDSSEFTLGGEEYNLSLIYIAWSSACKRSALQDGHHLAIGGFNQEDSGYKFSKCLDIWKNQLNRSEATFNAYELNAVNVCPE</sequence>
<reference evidence="2" key="2">
    <citation type="submission" date="2015-01" db="EMBL/GenBank/DDBJ databases">
        <title>Evolutionary Origins and Diversification of the Mycorrhizal Mutualists.</title>
        <authorList>
            <consortium name="DOE Joint Genome Institute"/>
            <consortium name="Mycorrhizal Genomics Consortium"/>
            <person name="Kohler A."/>
            <person name="Kuo A."/>
            <person name="Nagy L.G."/>
            <person name="Floudas D."/>
            <person name="Copeland A."/>
            <person name="Barry K.W."/>
            <person name="Cichocki N."/>
            <person name="Veneault-Fourrey C."/>
            <person name="LaButti K."/>
            <person name="Lindquist E.A."/>
            <person name="Lipzen A."/>
            <person name="Lundell T."/>
            <person name="Morin E."/>
            <person name="Murat C."/>
            <person name="Riley R."/>
            <person name="Ohm R."/>
            <person name="Sun H."/>
            <person name="Tunlid A."/>
            <person name="Henrissat B."/>
            <person name="Grigoriev I.V."/>
            <person name="Hibbett D.S."/>
            <person name="Martin F."/>
        </authorList>
    </citation>
    <scope>NUCLEOTIDE SEQUENCE [LARGE SCALE GENOMIC DNA]</scope>
    <source>
        <strain evidence="2">UH-Slu-Lm8-n1</strain>
    </source>
</reference>
<accession>A0A0D0AMN6</accession>
<organism evidence="1 2">
    <name type="scientific">Suillus luteus UH-Slu-Lm8-n1</name>
    <dbReference type="NCBI Taxonomy" id="930992"/>
    <lineage>
        <taxon>Eukaryota</taxon>
        <taxon>Fungi</taxon>
        <taxon>Dikarya</taxon>
        <taxon>Basidiomycota</taxon>
        <taxon>Agaricomycotina</taxon>
        <taxon>Agaricomycetes</taxon>
        <taxon>Agaricomycetidae</taxon>
        <taxon>Boletales</taxon>
        <taxon>Suillineae</taxon>
        <taxon>Suillaceae</taxon>
        <taxon>Suillus</taxon>
    </lineage>
</organism>
<dbReference type="AlphaFoldDB" id="A0A0D0AMN6"/>
<evidence type="ECO:0000313" key="2">
    <source>
        <dbReference type="Proteomes" id="UP000054485"/>
    </source>
</evidence>